<protein>
    <recommendedName>
        <fullName evidence="7">Large polyvalent protein-associated domain-containing protein</fullName>
    </recommendedName>
</protein>
<sequence length="2453" mass="261050">MANWWDQYDGAAAAPAPTPAPVPPPPVSAASGRPWWAAMEQGAVQQENELAGGMAAGDWGWASRAPSAESMPPGAYQVGAVDDVPHLDANGQPASVPTNQDVQGLQNQQAAVAYAARDGDSGGVLPRAPTYVAGEAPAGMLRPGNIDLSKRPVVHNKDGSYSTVRSITITADDGKAILIPTVVGDRVVSNKEAIAHFQRTGENLGVFSNEESADAYAGQLHDEQAKAYSGAASSASDLIGPNRFVQALRAAPAAAFDARFGAGTAAGYGAVNVDPTNEPTGPAFLSGDWWKQQLGGGGDGASYGEGAGYLIDNPLTRGLGQGAASINAGVGELLGRGISAVSPTAGQWWQRYVEAPAVERTRELQPAGDAGIGALTTQAIGNLGSQLSIGSLTGGAGEAAATGTGLMGAARVALASPQARTAAFLGATQAGNEAAQLEAEGKPVSADQLVTMASTATAANLVPMAGRWSLPARVASGAAVGEATNEANNVVTGRPLGSGAALAAGFGAALGVLPGHHSASLADEGRSLADQIAFGNRTDFLRDGVARQDFDERMGQAAEQTGGAVPDAIAQQLAAAVAQEHGTSVDALLRAPRGPAEAGAAAADQILADAQQAVAAAPAPITDAPTIAPEALRDVVPREPSLPQAPAGATRDDLVQAWRGASTDAERAAAAADIAAFDKLTGKADTAPVDAGAGEVAAPPVDSALPASPEAPPPGLSFQDAGRVIDDRLAALDAIAARARPNEDLRTLGREAGELEDLLRGEYAKRQSGVVRSGSNSLSDAELADAEQRLAATRGALEDHRQAVAAGNQARQLRDRLSRVDNDEELRQFAIRLAGVDDAPVRPAEVRPPAPVAEGTSSPWWSALENPPVAESPVARGEAMASRDTPPPDEAPVAPLHVEPAKEAEDQQFYAANQYFRDNVQGKQVTSPDGTPVVFSSSGRTKALSTGRRDARRMGIIRQLPELAARAPVIEEAADRANREGMAYAYAAVPVEIEGKTYGVKMIYRVGQEGGRRFYDFRGFEMEDPGAADRGLAEAAGAQGSPGSEPTIAQLREAFKKRPAFSADLEAGQGAASRDQVRKAATRAWGNRFIGKLEREGVLHVIDTDEAVSRGLASSADELRGVKGLYHDGRAYILADQVRDLAEVPGIVLHEAGLHYGYDRLTTETDRLALRRMVNRAIAAGDKDMVKAWQHAEKVGTPARALHEEAMAYLAEHTPGHGIVTRVVDALKRGLNRVGIPVSLLESDADAIRRTARDMLRAAASGERPTRARVEPDGVQDWRASSIEGAPVFSRSEPPESEAFRRFFDGSRVVDEEGRPRPVYHGTASDHTVFRGDVSGRATGHATASLGHFFTERRAQAEHYARNASDGVPAEERVVDAYLAVRHPTEMTLEQLQAVDSPEEARQLRRDLEAQGYDGIHIKDGRQWIAFDSRQIKSASENRGTFDATNPDIRFSRAPAAQVRQQAAAARTSILSHLAAQGYGQGAIGWTGNPAEYEGWRGGVQKAIAGLFDKMDPLRRAEGAITDATGQTIADDADVYRLENLMHGRAADRLDALDRTSVKPLLKAMKGFGVTPKLLMDYLYARHAPERNARIATINKDMPDGGSGLTTQEARDILAGNAPGPYSGQKISAADMPKLQALAARVDRVRDQTIATLEGSGQITPQLAGQLRKQWQHYVPLRGKEGEAETPKGAGRGVNIKGKPVKRALGRGAGNVAPPNILAEIVGDAQRAIIQAEKARVGRAVLKLAAEYPNPDLWQVEPVDLEWRFSESTGEAYLAPKRPTNDQDVLTVMHDGKPYMVRLKDPRIRDAVLNLGAEKAQWLVNTLGRFNRWLSAVSTRYNPAFTPINALRDMTLGMTGLTAEHGAAAAADAAANYLPALRSSWRDAAHAPGDASVPDAQKSMDDWAREFAERGGKTGLVHFNDVESTSRALEDKFRSGMELLGELRPLAAAGKALEKLQPIAHVVELANEATENALRLASYVALRKRGMSPDRAAAYAKDLTVNFNRKGQWAGVLNTLYLFYNASAQGVRRSLQLMRNPKVLGFLGSIAALQGAQTALLMSRKGDDGVSDWDAIPDWKKERSLIIALPGQGHYFALPMPYEFGFMVFAGGRLTQAALNREPSTKGNLVNDLGAGMLQAFSPIPLDNGPTGLAPELFKIPLHLAENRDDFGRRITADQPYATYDMPRTAMGKTGTAAPYVWLARALNRAGGGDPDFRPPEIARGLLDWSPEDLQYLSNTMLGGLGSFASGTWTSAEKLLAGNYKAKKDGSVAVDWQAMLRDFPIVKSFGWDTDSNRARSDRFYDIRDQIERTKAMVQAKLDDGDLEGAQRVAREAGVFADGMTVKTNQDGSPAMRLKHTDRGDVRTYQVGAVPGSLYAAYREASGGLSQRNEDTGYSEKVQSGVADYNRQIQRAYQLPVAERTRVIRELQDQRGGLMAAFLRLYEQRKRAVPTPGK</sequence>
<evidence type="ECO:0000259" key="4">
    <source>
        <dbReference type="Pfam" id="PF18857"/>
    </source>
</evidence>
<reference evidence="5 6" key="1">
    <citation type="journal article" date="2006" name="Int. J. Syst. Evol. Microbiol.">
        <title>Dyella yeojuensis sp. nov., isolated from greenhouse soil in Korea.</title>
        <authorList>
            <person name="Kim B.Y."/>
            <person name="Weon H.Y."/>
            <person name="Lee K.H."/>
            <person name="Seok S.J."/>
            <person name="Kwon S.W."/>
            <person name="Go S.J."/>
            <person name="Stackebrandt E."/>
        </authorList>
    </citation>
    <scope>NUCLEOTIDE SEQUENCE [LARGE SCALE GENOMIC DNA]</scope>
    <source>
        <strain evidence="5 6">DSM 17673</strain>
    </source>
</reference>
<feature type="region of interest" description="Disordered" evidence="1">
    <location>
        <begin position="1"/>
        <end position="32"/>
    </location>
</feature>
<dbReference type="RefSeq" id="WP_166698737.1">
    <property type="nucleotide sequence ID" value="NZ_JAAQTL010000001.1"/>
</dbReference>
<feature type="domain" description="Large polyvalent protein-associated" evidence="3">
    <location>
        <begin position="911"/>
        <end position="1015"/>
    </location>
</feature>
<feature type="domain" description="ART-PolyVal-like" evidence="2">
    <location>
        <begin position="1311"/>
        <end position="1442"/>
    </location>
</feature>
<dbReference type="Pfam" id="PF18857">
    <property type="entry name" value="LPD38"/>
    <property type="match status" value="1"/>
</dbReference>
<evidence type="ECO:0008006" key="7">
    <source>
        <dbReference type="Google" id="ProtNLM"/>
    </source>
</evidence>
<evidence type="ECO:0000256" key="1">
    <source>
        <dbReference type="SAM" id="MobiDB-lite"/>
    </source>
</evidence>
<dbReference type="Proteomes" id="UP000518878">
    <property type="component" value="Unassembled WGS sequence"/>
</dbReference>
<keyword evidence="6" id="KW-1185">Reference proteome</keyword>
<dbReference type="Pfam" id="PF18798">
    <property type="entry name" value="LPD3"/>
    <property type="match status" value="1"/>
</dbReference>
<dbReference type="Pfam" id="PF18760">
    <property type="entry name" value="ART-PolyVal"/>
    <property type="match status" value="1"/>
</dbReference>
<evidence type="ECO:0000259" key="3">
    <source>
        <dbReference type="Pfam" id="PF18798"/>
    </source>
</evidence>
<comment type="caution">
    <text evidence="5">The sequence shown here is derived from an EMBL/GenBank/DDBJ whole genome shotgun (WGS) entry which is preliminary data.</text>
</comment>
<feature type="compositionally biased region" description="Pro residues" evidence="1">
    <location>
        <begin position="16"/>
        <end position="27"/>
    </location>
</feature>
<accession>A0A7X5TPY7</accession>
<proteinExistence type="predicted"/>
<dbReference type="InterPro" id="IPR040824">
    <property type="entry name" value="LPD3"/>
</dbReference>
<dbReference type="InterPro" id="IPR049522">
    <property type="entry name" value="ART-PolyVal_dom"/>
</dbReference>
<feature type="region of interest" description="Disordered" evidence="1">
    <location>
        <begin position="842"/>
        <end position="894"/>
    </location>
</feature>
<gene>
    <name evidence="5" type="ORF">HBF32_05680</name>
</gene>
<dbReference type="InterPro" id="IPR040561">
    <property type="entry name" value="LPD38"/>
</dbReference>
<feature type="domain" description="Large polyvalent protein associated" evidence="4">
    <location>
        <begin position="2068"/>
        <end position="2254"/>
    </location>
</feature>
<name>A0A7X5TPY7_9GAMM</name>
<organism evidence="5 6">
    <name type="scientific">Luteibacter yeojuensis</name>
    <dbReference type="NCBI Taxonomy" id="345309"/>
    <lineage>
        <taxon>Bacteria</taxon>
        <taxon>Pseudomonadati</taxon>
        <taxon>Pseudomonadota</taxon>
        <taxon>Gammaproteobacteria</taxon>
        <taxon>Lysobacterales</taxon>
        <taxon>Rhodanobacteraceae</taxon>
        <taxon>Luteibacter</taxon>
    </lineage>
</organism>
<evidence type="ECO:0000313" key="5">
    <source>
        <dbReference type="EMBL" id="NID14957.1"/>
    </source>
</evidence>
<dbReference type="EMBL" id="JAAQTL010000001">
    <property type="protein sequence ID" value="NID14957.1"/>
    <property type="molecule type" value="Genomic_DNA"/>
</dbReference>
<evidence type="ECO:0000313" key="6">
    <source>
        <dbReference type="Proteomes" id="UP000518878"/>
    </source>
</evidence>
<evidence type="ECO:0000259" key="2">
    <source>
        <dbReference type="Pfam" id="PF18760"/>
    </source>
</evidence>